<feature type="transmembrane region" description="Helical" evidence="3">
    <location>
        <begin position="799"/>
        <end position="821"/>
    </location>
</feature>
<keyword evidence="6" id="KW-1185">Reference proteome</keyword>
<evidence type="ECO:0000256" key="3">
    <source>
        <dbReference type="SAM" id="Phobius"/>
    </source>
</evidence>
<feature type="region of interest" description="Disordered" evidence="2">
    <location>
        <begin position="237"/>
        <end position="281"/>
    </location>
</feature>
<dbReference type="AlphaFoldDB" id="A0A0C3QE48"/>
<dbReference type="Gene3D" id="2.60.200.20">
    <property type="match status" value="1"/>
</dbReference>
<keyword evidence="3" id="KW-0812">Transmembrane</keyword>
<dbReference type="GO" id="GO:0005737">
    <property type="term" value="C:cytoplasm"/>
    <property type="evidence" value="ECO:0007669"/>
    <property type="project" value="TreeGrafter"/>
</dbReference>
<reference evidence="5 6" key="1">
    <citation type="submission" date="2014-04" db="EMBL/GenBank/DDBJ databases">
        <authorList>
            <consortium name="DOE Joint Genome Institute"/>
            <person name="Kuo A."/>
            <person name="Girlanda M."/>
            <person name="Perotto S."/>
            <person name="Kohler A."/>
            <person name="Nagy L.G."/>
            <person name="Floudas D."/>
            <person name="Copeland A."/>
            <person name="Barry K.W."/>
            <person name="Cichocki N."/>
            <person name="Veneault-Fourrey C."/>
            <person name="LaButti K."/>
            <person name="Lindquist E.A."/>
            <person name="Lipzen A."/>
            <person name="Lundell T."/>
            <person name="Morin E."/>
            <person name="Murat C."/>
            <person name="Sun H."/>
            <person name="Tunlid A."/>
            <person name="Henrissat B."/>
            <person name="Grigoriev I.V."/>
            <person name="Hibbett D.S."/>
            <person name="Martin F."/>
            <person name="Nordberg H.P."/>
            <person name="Cantor M.N."/>
            <person name="Hua S.X."/>
        </authorList>
    </citation>
    <scope>NUCLEOTIDE SEQUENCE [LARGE SCALE GENOMIC DNA]</scope>
    <source>
        <strain evidence="5 6">MUT 4182</strain>
    </source>
</reference>
<feature type="compositionally biased region" description="Low complexity" evidence="2">
    <location>
        <begin position="507"/>
        <end position="534"/>
    </location>
</feature>
<feature type="compositionally biased region" description="Basic and acidic residues" evidence="2">
    <location>
        <begin position="345"/>
        <end position="355"/>
    </location>
</feature>
<feature type="region of interest" description="Disordered" evidence="2">
    <location>
        <begin position="552"/>
        <end position="723"/>
    </location>
</feature>
<dbReference type="STRING" id="1051891.A0A0C3QE48"/>
<evidence type="ECO:0000313" key="5">
    <source>
        <dbReference type="EMBL" id="KIO29355.1"/>
    </source>
</evidence>
<feature type="compositionally biased region" description="Low complexity" evidence="2">
    <location>
        <begin position="415"/>
        <end position="439"/>
    </location>
</feature>
<keyword evidence="3" id="KW-1133">Transmembrane helix</keyword>
<proteinExistence type="predicted"/>
<accession>A0A0C3QE48</accession>
<feature type="compositionally biased region" description="Basic and acidic residues" evidence="2">
    <location>
        <begin position="385"/>
        <end position="394"/>
    </location>
</feature>
<dbReference type="SUPFAM" id="SSF49879">
    <property type="entry name" value="SMAD/FHA domain"/>
    <property type="match status" value="1"/>
</dbReference>
<feature type="compositionally biased region" description="Low complexity" evidence="2">
    <location>
        <begin position="664"/>
        <end position="691"/>
    </location>
</feature>
<dbReference type="SMART" id="SM00240">
    <property type="entry name" value="FHA"/>
    <property type="match status" value="1"/>
</dbReference>
<evidence type="ECO:0000256" key="1">
    <source>
        <dbReference type="SAM" id="Coils"/>
    </source>
</evidence>
<feature type="compositionally biased region" description="Basic residues" evidence="2">
    <location>
        <begin position="639"/>
        <end position="653"/>
    </location>
</feature>
<dbReference type="EMBL" id="KN822984">
    <property type="protein sequence ID" value="KIO29355.1"/>
    <property type="molecule type" value="Genomic_DNA"/>
</dbReference>
<keyword evidence="3" id="KW-0472">Membrane</keyword>
<dbReference type="Proteomes" id="UP000054248">
    <property type="component" value="Unassembled WGS sequence"/>
</dbReference>
<feature type="domain" description="FHA" evidence="4">
    <location>
        <begin position="50"/>
        <end position="106"/>
    </location>
</feature>
<feature type="coiled-coil region" evidence="1">
    <location>
        <begin position="282"/>
        <end position="344"/>
    </location>
</feature>
<feature type="compositionally biased region" description="Low complexity" evidence="2">
    <location>
        <begin position="261"/>
        <end position="275"/>
    </location>
</feature>
<organism evidence="5 6">
    <name type="scientific">Tulasnella calospora MUT 4182</name>
    <dbReference type="NCBI Taxonomy" id="1051891"/>
    <lineage>
        <taxon>Eukaryota</taxon>
        <taxon>Fungi</taxon>
        <taxon>Dikarya</taxon>
        <taxon>Basidiomycota</taxon>
        <taxon>Agaricomycotina</taxon>
        <taxon>Agaricomycetes</taxon>
        <taxon>Cantharellales</taxon>
        <taxon>Tulasnellaceae</taxon>
        <taxon>Tulasnella</taxon>
    </lineage>
</organism>
<evidence type="ECO:0000256" key="2">
    <source>
        <dbReference type="SAM" id="MobiDB-lite"/>
    </source>
</evidence>
<feature type="region of interest" description="Disordered" evidence="2">
    <location>
        <begin position="495"/>
        <end position="537"/>
    </location>
</feature>
<evidence type="ECO:0000259" key="4">
    <source>
        <dbReference type="PROSITE" id="PS50006"/>
    </source>
</evidence>
<dbReference type="InterPro" id="IPR008984">
    <property type="entry name" value="SMAD_FHA_dom_sf"/>
</dbReference>
<sequence length="912" mass="99200">MPQPQHLQQQAQNAQHQQQNGPFYPSLYLYPLNDSFVPKQISLAPQNGRVKIGRQTNAKTVPGERNGYFDSKVLSRQHAEIWEEGGKIFIKDVKSSNGTFINGERLSQEGVESEPFELKTGDTVEFGIDIVGEDNKTIIHHKVAANVVCVLTPDDLANIPMHHSGPNNRRGLGSQLQANQAQNNALGGMGGAPRTGKSGLTFDHILSRLQSELAKSRETGGELQTLTGALVDVQDTLGGALPPNLPPYPSSLPPVRPPPANAEQAAGAAGRATSPPVDPSQLTNLETQLHDTQSTLQQHLDKIRHLESYVNEQESIKREVTFIKDQMEERKREVEILLMQRRRDEDDGFSRRREMVDDDDDDARSVATVTPDDDSEDEEDRRRRREELGVRPRTPEPTGHLADEDFEDERRRAAELAAAATAASSQPTSSSSAPAAPQPDLSEIYSQNALLATRLETLTAQLDSAMELSRSLQTQAQLAHSTIAVLEAKVGSLEAAVQEQKEKTAASPSPTSEEQQQPQPAPEPVVAVAAEPSVGKPVWDAWRDTMEVEWKTERETWQSERDRLATAVREWERRTTELERKEDERASKAAERKQRREEGFESTSSSEESSDESDAEGASRGDEDERVPSMANGFTSSPTKKKKGGKGSKKRRGGQNGMVNGILSPMSSPTSSTSFDRSSQSHTRRSTSPSSVEPPHSDPSHSMMNGKLPLSPPNTSPRSRAESLAAGPIEDILSQTEAEASPEVGSEGLGLVNGHAAHHQFKAGPNGGGGSFVDSATMFAQRNHVGANGPSMRQMMGDIVSRLLGFIVALVGMGLFLWTIADVASLFLSDSVFARQLFAWLWIDPADHLTPASTSSWSSSSSSASFLPAPSSFLMAARVTPYFQSLPYTIAATTVILAAVGAAIYGQNQMRL</sequence>
<dbReference type="HOGENOM" id="CLU_318898_0_0_1"/>
<name>A0A0C3QE48_9AGAM</name>
<dbReference type="PANTHER" id="PTHR15715">
    <property type="entry name" value="CENTROSOMAL PROTEIN OF 170 KDA"/>
    <property type="match status" value="1"/>
</dbReference>
<dbReference type="OrthoDB" id="687730at2759"/>
<feature type="compositionally biased region" description="Basic and acidic residues" evidence="2">
    <location>
        <begin position="617"/>
        <end position="627"/>
    </location>
</feature>
<dbReference type="InterPro" id="IPR051176">
    <property type="entry name" value="Cent_Immune-Sig_Mod"/>
</dbReference>
<feature type="compositionally biased region" description="Pro residues" evidence="2">
    <location>
        <begin position="243"/>
        <end position="260"/>
    </location>
</feature>
<dbReference type="InterPro" id="IPR000253">
    <property type="entry name" value="FHA_dom"/>
</dbReference>
<feature type="compositionally biased region" description="Basic and acidic residues" evidence="2">
    <location>
        <begin position="552"/>
        <end position="599"/>
    </location>
</feature>
<feature type="region of interest" description="Disordered" evidence="2">
    <location>
        <begin position="345"/>
        <end position="439"/>
    </location>
</feature>
<protein>
    <recommendedName>
        <fullName evidence="4">FHA domain-containing protein</fullName>
    </recommendedName>
</protein>
<feature type="region of interest" description="Disordered" evidence="2">
    <location>
        <begin position="1"/>
        <end position="20"/>
    </location>
</feature>
<reference evidence="6" key="2">
    <citation type="submission" date="2015-01" db="EMBL/GenBank/DDBJ databases">
        <title>Evolutionary Origins and Diversification of the Mycorrhizal Mutualists.</title>
        <authorList>
            <consortium name="DOE Joint Genome Institute"/>
            <consortium name="Mycorrhizal Genomics Consortium"/>
            <person name="Kohler A."/>
            <person name="Kuo A."/>
            <person name="Nagy L.G."/>
            <person name="Floudas D."/>
            <person name="Copeland A."/>
            <person name="Barry K.W."/>
            <person name="Cichocki N."/>
            <person name="Veneault-Fourrey C."/>
            <person name="LaButti K."/>
            <person name="Lindquist E.A."/>
            <person name="Lipzen A."/>
            <person name="Lundell T."/>
            <person name="Morin E."/>
            <person name="Murat C."/>
            <person name="Riley R."/>
            <person name="Ohm R."/>
            <person name="Sun H."/>
            <person name="Tunlid A."/>
            <person name="Henrissat B."/>
            <person name="Grigoriev I.V."/>
            <person name="Hibbett D.S."/>
            <person name="Martin F."/>
        </authorList>
    </citation>
    <scope>NUCLEOTIDE SEQUENCE [LARGE SCALE GENOMIC DNA]</scope>
    <source>
        <strain evidence="6">MUT 4182</strain>
    </source>
</reference>
<dbReference type="PROSITE" id="PS50006">
    <property type="entry name" value="FHA_DOMAIN"/>
    <property type="match status" value="1"/>
</dbReference>
<dbReference type="Pfam" id="PF00498">
    <property type="entry name" value="FHA"/>
    <property type="match status" value="1"/>
</dbReference>
<gene>
    <name evidence="5" type="ORF">M407DRAFT_21580</name>
</gene>
<dbReference type="PANTHER" id="PTHR15715:SF37">
    <property type="entry name" value="LD47843P"/>
    <property type="match status" value="1"/>
</dbReference>
<keyword evidence="1" id="KW-0175">Coiled coil</keyword>
<feature type="transmembrane region" description="Helical" evidence="3">
    <location>
        <begin position="885"/>
        <end position="906"/>
    </location>
</feature>
<evidence type="ECO:0000313" key="6">
    <source>
        <dbReference type="Proteomes" id="UP000054248"/>
    </source>
</evidence>